<dbReference type="Proteomes" id="UP000887159">
    <property type="component" value="Unassembled WGS sequence"/>
</dbReference>
<accession>A0A8X6SP50</accession>
<proteinExistence type="predicted"/>
<dbReference type="EMBL" id="BMAU01021344">
    <property type="protein sequence ID" value="GFY17372.1"/>
    <property type="molecule type" value="Genomic_DNA"/>
</dbReference>
<gene>
    <name evidence="1" type="ORF">TNCV_657851</name>
</gene>
<sequence>MMTTFQTVLEKQTAFLMETLQKSMETVLSHVCSIIDSMKRCSPPGRKKRASDILSTSMGPVQGCSGNSGKINIEFG</sequence>
<name>A0A8X6SP50_TRICX</name>
<evidence type="ECO:0000313" key="2">
    <source>
        <dbReference type="Proteomes" id="UP000887159"/>
    </source>
</evidence>
<reference evidence="1" key="1">
    <citation type="submission" date="2020-08" db="EMBL/GenBank/DDBJ databases">
        <title>Multicomponent nature underlies the extraordinary mechanical properties of spider dragline silk.</title>
        <authorList>
            <person name="Kono N."/>
            <person name="Nakamura H."/>
            <person name="Mori M."/>
            <person name="Yoshida Y."/>
            <person name="Ohtoshi R."/>
            <person name="Malay A.D."/>
            <person name="Moran D.A.P."/>
            <person name="Tomita M."/>
            <person name="Numata K."/>
            <person name="Arakawa K."/>
        </authorList>
    </citation>
    <scope>NUCLEOTIDE SEQUENCE</scope>
</reference>
<protein>
    <submittedName>
        <fullName evidence="1">Uncharacterized protein</fullName>
    </submittedName>
</protein>
<comment type="caution">
    <text evidence="1">The sequence shown here is derived from an EMBL/GenBank/DDBJ whole genome shotgun (WGS) entry which is preliminary data.</text>
</comment>
<keyword evidence="2" id="KW-1185">Reference proteome</keyword>
<evidence type="ECO:0000313" key="1">
    <source>
        <dbReference type="EMBL" id="GFY17372.1"/>
    </source>
</evidence>
<organism evidence="1 2">
    <name type="scientific">Trichonephila clavipes</name>
    <name type="common">Golden silk orbweaver</name>
    <name type="synonym">Nephila clavipes</name>
    <dbReference type="NCBI Taxonomy" id="2585209"/>
    <lineage>
        <taxon>Eukaryota</taxon>
        <taxon>Metazoa</taxon>
        <taxon>Ecdysozoa</taxon>
        <taxon>Arthropoda</taxon>
        <taxon>Chelicerata</taxon>
        <taxon>Arachnida</taxon>
        <taxon>Araneae</taxon>
        <taxon>Araneomorphae</taxon>
        <taxon>Entelegynae</taxon>
        <taxon>Araneoidea</taxon>
        <taxon>Nephilidae</taxon>
        <taxon>Trichonephila</taxon>
    </lineage>
</organism>
<dbReference type="AlphaFoldDB" id="A0A8X6SP50"/>